<proteinExistence type="predicted"/>
<reference evidence="1" key="1">
    <citation type="submission" date="2020-10" db="EMBL/GenBank/DDBJ databases">
        <title>Ca. Dormibacterota MAGs.</title>
        <authorList>
            <person name="Montgomery K."/>
        </authorList>
    </citation>
    <scope>NUCLEOTIDE SEQUENCE [LARGE SCALE GENOMIC DNA]</scope>
    <source>
        <strain evidence="1">SC8812_S17_10</strain>
    </source>
</reference>
<organism evidence="1 2">
    <name type="scientific">Candidatus Nephthysia bennettiae</name>
    <dbReference type="NCBI Taxonomy" id="3127016"/>
    <lineage>
        <taxon>Bacteria</taxon>
        <taxon>Bacillati</taxon>
        <taxon>Candidatus Dormiibacterota</taxon>
        <taxon>Candidatus Dormibacteria</taxon>
        <taxon>Candidatus Dormibacterales</taxon>
        <taxon>Candidatus Dormibacteraceae</taxon>
        <taxon>Candidatus Nephthysia</taxon>
    </lineage>
</organism>
<dbReference type="InterPro" id="IPR041025">
    <property type="entry name" value="HNH_repeat"/>
</dbReference>
<dbReference type="Proteomes" id="UP000612893">
    <property type="component" value="Unassembled WGS sequence"/>
</dbReference>
<dbReference type="AlphaFoldDB" id="A0A934K3G9"/>
<keyword evidence="2" id="KW-1185">Reference proteome</keyword>
<accession>A0A934K3G9</accession>
<dbReference type="EMBL" id="JAEKNR010000075">
    <property type="protein sequence ID" value="MBJ7597760.1"/>
    <property type="molecule type" value="Genomic_DNA"/>
</dbReference>
<sequence>MQGADYGQALEAARRWIAEHGRYPQQQEWEHRAPGRPTTRTIKRRWGWDQLMTAAAGADARAPKLEARKAHRLELLLTLRRAREELGRWPTAGEWELATSDHASRRSFVRAFGSWRLACRTAARLKL</sequence>
<gene>
    <name evidence="1" type="ORF">JF922_06710</name>
</gene>
<protein>
    <submittedName>
        <fullName evidence="1">Uncharacterized protein</fullName>
    </submittedName>
</protein>
<dbReference type="Pfam" id="PF18780">
    <property type="entry name" value="HNH_repeat"/>
    <property type="match status" value="1"/>
</dbReference>
<name>A0A934K3G9_9BACT</name>
<evidence type="ECO:0000313" key="2">
    <source>
        <dbReference type="Proteomes" id="UP000612893"/>
    </source>
</evidence>
<dbReference type="RefSeq" id="WP_338200234.1">
    <property type="nucleotide sequence ID" value="NZ_JAEKNR010000075.1"/>
</dbReference>
<comment type="caution">
    <text evidence="1">The sequence shown here is derived from an EMBL/GenBank/DDBJ whole genome shotgun (WGS) entry which is preliminary data.</text>
</comment>
<evidence type="ECO:0000313" key="1">
    <source>
        <dbReference type="EMBL" id="MBJ7597760.1"/>
    </source>
</evidence>